<reference evidence="4" key="1">
    <citation type="journal article" date="2019" name="Int. J. Syst. Evol. Microbiol.">
        <title>The Global Catalogue of Microorganisms (GCM) 10K type strain sequencing project: providing services to taxonomists for standard genome sequencing and annotation.</title>
        <authorList>
            <consortium name="The Broad Institute Genomics Platform"/>
            <consortium name="The Broad Institute Genome Sequencing Center for Infectious Disease"/>
            <person name="Wu L."/>
            <person name="Ma J."/>
        </authorList>
    </citation>
    <scope>NUCLEOTIDE SEQUENCE [LARGE SCALE GENOMIC DNA]</scope>
    <source>
        <strain evidence="4">CGMCC 1.12664</strain>
    </source>
</reference>
<evidence type="ECO:0000313" key="4">
    <source>
        <dbReference type="Proteomes" id="UP000612855"/>
    </source>
</evidence>
<dbReference type="GO" id="GO:0006635">
    <property type="term" value="P:fatty acid beta-oxidation"/>
    <property type="evidence" value="ECO:0007669"/>
    <property type="project" value="TreeGrafter"/>
</dbReference>
<protein>
    <submittedName>
        <fullName evidence="3">Enoyl-CoA hydratase</fullName>
    </submittedName>
</protein>
<dbReference type="InterPro" id="IPR014748">
    <property type="entry name" value="Enoyl-CoA_hydra_C"/>
</dbReference>
<name>A0A917EHN1_9RHOB</name>
<keyword evidence="4" id="KW-1185">Reference proteome</keyword>
<sequence>MESLMSETAFPPGWTPDRSFGDGRVGYSLADRIAVLAIQIPEKRNALDEKATAGMVAALEAAVAEGARVLLFTGTGGRAFISGADLGGFEGPRPTGTDFVDRQRVLAACPIPTIAVIKGFCIGGGLMTALNCDFRLASEDSTFGVPAAKLGLSYGDQGLRGLVETVGPARTKRILYVGDRVDAQTALVWGLVEHVYAEDALWPAAMEMARVIAGNAPLSVRATKETVADLLRDESARDPERIAAIGLECRNSRDFREGRDAFREKRAPVFEGR</sequence>
<proteinExistence type="inferred from homology"/>
<comment type="similarity">
    <text evidence="1">Belongs to the enoyl-CoA hydratase/isomerase family.</text>
</comment>
<keyword evidence="2" id="KW-0456">Lyase</keyword>
<dbReference type="EMBL" id="BMFJ01000002">
    <property type="protein sequence ID" value="GGE45070.1"/>
    <property type="molecule type" value="Genomic_DNA"/>
</dbReference>
<organism evidence="3 4">
    <name type="scientific">Primorskyibacter flagellatus</name>
    <dbReference type="NCBI Taxonomy" id="1387277"/>
    <lineage>
        <taxon>Bacteria</taxon>
        <taxon>Pseudomonadati</taxon>
        <taxon>Pseudomonadota</taxon>
        <taxon>Alphaproteobacteria</taxon>
        <taxon>Rhodobacterales</taxon>
        <taxon>Roseobacteraceae</taxon>
        <taxon>Primorskyibacter</taxon>
    </lineage>
</organism>
<dbReference type="PANTHER" id="PTHR11941">
    <property type="entry name" value="ENOYL-COA HYDRATASE-RELATED"/>
    <property type="match status" value="1"/>
</dbReference>
<dbReference type="GO" id="GO:0016829">
    <property type="term" value="F:lyase activity"/>
    <property type="evidence" value="ECO:0007669"/>
    <property type="project" value="UniProtKB-KW"/>
</dbReference>
<dbReference type="PANTHER" id="PTHR11941:SF54">
    <property type="entry name" value="ENOYL-COA HYDRATASE, MITOCHONDRIAL"/>
    <property type="match status" value="1"/>
</dbReference>
<evidence type="ECO:0000256" key="2">
    <source>
        <dbReference type="ARBA" id="ARBA00023239"/>
    </source>
</evidence>
<gene>
    <name evidence="3" type="ORF">GCM10011360_35360</name>
</gene>
<evidence type="ECO:0000313" key="3">
    <source>
        <dbReference type="EMBL" id="GGE45070.1"/>
    </source>
</evidence>
<accession>A0A917EHN1</accession>
<dbReference type="SUPFAM" id="SSF52096">
    <property type="entry name" value="ClpP/crotonase"/>
    <property type="match status" value="1"/>
</dbReference>
<comment type="caution">
    <text evidence="3">The sequence shown here is derived from an EMBL/GenBank/DDBJ whole genome shotgun (WGS) entry which is preliminary data.</text>
</comment>
<dbReference type="Proteomes" id="UP000612855">
    <property type="component" value="Unassembled WGS sequence"/>
</dbReference>
<dbReference type="Gene3D" id="1.10.12.10">
    <property type="entry name" value="Lyase 2-enoyl-coa Hydratase, Chain A, domain 2"/>
    <property type="match status" value="1"/>
</dbReference>
<dbReference type="Pfam" id="PF00378">
    <property type="entry name" value="ECH_1"/>
    <property type="match status" value="1"/>
</dbReference>
<dbReference type="Gene3D" id="3.90.226.10">
    <property type="entry name" value="2-enoyl-CoA Hydratase, Chain A, domain 1"/>
    <property type="match status" value="1"/>
</dbReference>
<dbReference type="CDD" id="cd06558">
    <property type="entry name" value="crotonase-like"/>
    <property type="match status" value="1"/>
</dbReference>
<dbReference type="InterPro" id="IPR029045">
    <property type="entry name" value="ClpP/crotonase-like_dom_sf"/>
</dbReference>
<evidence type="ECO:0000256" key="1">
    <source>
        <dbReference type="ARBA" id="ARBA00005254"/>
    </source>
</evidence>
<dbReference type="AlphaFoldDB" id="A0A917EHN1"/>
<dbReference type="InterPro" id="IPR001753">
    <property type="entry name" value="Enoyl-CoA_hydra/iso"/>
</dbReference>